<dbReference type="Proteomes" id="UP000279909">
    <property type="component" value="Unassembled WGS sequence"/>
</dbReference>
<evidence type="ECO:0000313" key="2">
    <source>
        <dbReference type="Proteomes" id="UP000279909"/>
    </source>
</evidence>
<evidence type="ECO:0008006" key="3">
    <source>
        <dbReference type="Google" id="ProtNLM"/>
    </source>
</evidence>
<dbReference type="RefSeq" id="WP_122970439.1">
    <property type="nucleotide sequence ID" value="NZ_RHLQ01000001.1"/>
</dbReference>
<organism evidence="1 2">
    <name type="scientific">Lysinibacillus halotolerans</name>
    <dbReference type="NCBI Taxonomy" id="1368476"/>
    <lineage>
        <taxon>Bacteria</taxon>
        <taxon>Bacillati</taxon>
        <taxon>Bacillota</taxon>
        <taxon>Bacilli</taxon>
        <taxon>Bacillales</taxon>
        <taxon>Bacillaceae</taxon>
        <taxon>Lysinibacillus</taxon>
    </lineage>
</organism>
<accession>A0A3M8HH66</accession>
<protein>
    <recommendedName>
        <fullName evidence="3">LXG domain-containing protein</fullName>
    </recommendedName>
</protein>
<comment type="caution">
    <text evidence="1">The sequence shown here is derived from an EMBL/GenBank/DDBJ whole genome shotgun (WGS) entry which is preliminary data.</text>
</comment>
<gene>
    <name evidence="1" type="ORF">EC501_01080</name>
</gene>
<evidence type="ECO:0000313" key="1">
    <source>
        <dbReference type="EMBL" id="RND01792.1"/>
    </source>
</evidence>
<dbReference type="OrthoDB" id="2882196at2"/>
<keyword evidence="2" id="KW-1185">Reference proteome</keyword>
<dbReference type="EMBL" id="RHLQ01000001">
    <property type="protein sequence ID" value="RND01792.1"/>
    <property type="molecule type" value="Genomic_DNA"/>
</dbReference>
<reference evidence="1 2" key="1">
    <citation type="journal article" date="2014" name="Int. J. Syst. Evol. Microbiol.">
        <title>Lysinibacillus halotolerans sp. nov., isolated from saline-alkaline soil.</title>
        <authorList>
            <person name="Kong D."/>
            <person name="Wang Y."/>
            <person name="Zhao B."/>
            <person name="Li Y."/>
            <person name="Song J."/>
            <person name="Zhai Y."/>
            <person name="Zhang C."/>
            <person name="Wang H."/>
            <person name="Chen X."/>
            <person name="Zhao B."/>
            <person name="Ruan Z."/>
        </authorList>
    </citation>
    <scope>NUCLEOTIDE SEQUENCE [LARGE SCALE GENOMIC DNA]</scope>
    <source>
        <strain evidence="1 2">MCCC 1A12703</strain>
    </source>
</reference>
<sequence length="212" mass="23816">MSKIKVDIDRVNDLTPSFSQVATKVSNTTDNVASIRSQIDYRIKARHGIGDQLYKISNELQTIEKNMKKLVSFLQNSMDKYAAAEEKIARQVPMLPNVIRKNNITIDENGKIQVMDEYAQFNTNRAIDPNTGEYLFTYEGQRQVLGGNSSGTPDAISQLVNSVDDLLYEIFLSDIVTLFDPNASLSHKAIAAFMLPNRQIFKSCKSREGCAR</sequence>
<name>A0A3M8HH66_9BACI</name>
<dbReference type="AlphaFoldDB" id="A0A3M8HH66"/>
<proteinExistence type="predicted"/>